<name>A0A0A8YRB4_ARUDO</name>
<accession>A0A0A8YRB4</accession>
<reference evidence="1" key="2">
    <citation type="journal article" date="2015" name="Data Brief">
        <title>Shoot transcriptome of the giant reed, Arundo donax.</title>
        <authorList>
            <person name="Barrero R.A."/>
            <person name="Guerrero F.D."/>
            <person name="Moolhuijzen P."/>
            <person name="Goolsby J.A."/>
            <person name="Tidwell J."/>
            <person name="Bellgard S.E."/>
            <person name="Bellgard M.I."/>
        </authorList>
    </citation>
    <scope>NUCLEOTIDE SEQUENCE</scope>
    <source>
        <tissue evidence="1">Shoot tissue taken approximately 20 cm above the soil surface</tissue>
    </source>
</reference>
<reference evidence="1" key="1">
    <citation type="submission" date="2014-09" db="EMBL/GenBank/DDBJ databases">
        <authorList>
            <person name="Magalhaes I.L.F."/>
            <person name="Oliveira U."/>
            <person name="Santos F.R."/>
            <person name="Vidigal T.H.D.A."/>
            <person name="Brescovit A.D."/>
            <person name="Santos A.J."/>
        </authorList>
    </citation>
    <scope>NUCLEOTIDE SEQUENCE</scope>
    <source>
        <tissue evidence="1">Shoot tissue taken approximately 20 cm above the soil surface</tissue>
    </source>
</reference>
<proteinExistence type="predicted"/>
<dbReference type="EMBL" id="GBRH01269697">
    <property type="protein sequence ID" value="JAD28198.1"/>
    <property type="molecule type" value="Transcribed_RNA"/>
</dbReference>
<protein>
    <submittedName>
        <fullName evidence="1">Uncharacterized protein</fullName>
    </submittedName>
</protein>
<evidence type="ECO:0000313" key="1">
    <source>
        <dbReference type="EMBL" id="JAD28198.1"/>
    </source>
</evidence>
<organism evidence="1">
    <name type="scientific">Arundo donax</name>
    <name type="common">Giant reed</name>
    <name type="synonym">Donax arundinaceus</name>
    <dbReference type="NCBI Taxonomy" id="35708"/>
    <lineage>
        <taxon>Eukaryota</taxon>
        <taxon>Viridiplantae</taxon>
        <taxon>Streptophyta</taxon>
        <taxon>Embryophyta</taxon>
        <taxon>Tracheophyta</taxon>
        <taxon>Spermatophyta</taxon>
        <taxon>Magnoliopsida</taxon>
        <taxon>Liliopsida</taxon>
        <taxon>Poales</taxon>
        <taxon>Poaceae</taxon>
        <taxon>PACMAD clade</taxon>
        <taxon>Arundinoideae</taxon>
        <taxon>Arundineae</taxon>
        <taxon>Arundo</taxon>
    </lineage>
</organism>
<sequence>MRFLVFMCTRHYYSFSTVALNSIACCSSAVQILHHPSCLNLRAIYMRPQNQPASVR</sequence>
<dbReference type="AlphaFoldDB" id="A0A0A8YRB4"/>